<protein>
    <submittedName>
        <fullName evidence="2">YbgA family protein</fullName>
    </submittedName>
</protein>
<evidence type="ECO:0000259" key="1">
    <source>
        <dbReference type="Pfam" id="PF08349"/>
    </source>
</evidence>
<keyword evidence="3" id="KW-1185">Reference proteome</keyword>
<dbReference type="AlphaFoldDB" id="A0A940PC66"/>
<reference evidence="2" key="1">
    <citation type="submission" date="2020-12" db="EMBL/GenBank/DDBJ databases">
        <title>Vagococcus allomyrinae sp. nov. and Enterococcus lavae sp. nov., isolated from the larvae of Allomyrina dichotoma.</title>
        <authorList>
            <person name="Lee S.D."/>
        </authorList>
    </citation>
    <scope>NUCLEOTIDE SEQUENCE</scope>
    <source>
        <strain evidence="2">BWB3-3</strain>
    </source>
</reference>
<proteinExistence type="predicted"/>
<dbReference type="Pfam" id="PF08349">
    <property type="entry name" value="DUF1722"/>
    <property type="match status" value="1"/>
</dbReference>
<dbReference type="EMBL" id="JAEEGA010000009">
    <property type="protein sequence ID" value="MBP1042100.1"/>
    <property type="molecule type" value="Genomic_DNA"/>
</dbReference>
<dbReference type="Proteomes" id="UP000674938">
    <property type="component" value="Unassembled WGS sequence"/>
</dbReference>
<comment type="caution">
    <text evidence="2">The sequence shown here is derived from an EMBL/GenBank/DDBJ whole genome shotgun (WGS) entry which is preliminary data.</text>
</comment>
<sequence length="130" mass="15236">MAKLSPPQEEWATWKYLVMSRSQGLYNDIRQLFSGNQWTVEKEKHFRKLLITAQETEPSLGSLRNAYQHVWGYFKKIATPEEKANFQTKLAALSLTNDQVKPLLYSLARRYKLPYLLNSRLLIEKASRTD</sequence>
<gene>
    <name evidence="2" type="ORF">I6N95_13855</name>
</gene>
<accession>A0A940PC66</accession>
<name>A0A940PC66_9ENTE</name>
<evidence type="ECO:0000313" key="2">
    <source>
        <dbReference type="EMBL" id="MBP1042100.1"/>
    </source>
</evidence>
<organism evidence="2 3">
    <name type="scientific">Vagococcus allomyrinae</name>
    <dbReference type="NCBI Taxonomy" id="2794353"/>
    <lineage>
        <taxon>Bacteria</taxon>
        <taxon>Bacillati</taxon>
        <taxon>Bacillota</taxon>
        <taxon>Bacilli</taxon>
        <taxon>Lactobacillales</taxon>
        <taxon>Enterococcaceae</taxon>
        <taxon>Vagococcus</taxon>
    </lineage>
</organism>
<evidence type="ECO:0000313" key="3">
    <source>
        <dbReference type="Proteomes" id="UP000674938"/>
    </source>
</evidence>
<feature type="domain" description="DUF1722" evidence="1">
    <location>
        <begin position="15"/>
        <end position="122"/>
    </location>
</feature>
<dbReference type="RefSeq" id="WP_209528991.1">
    <property type="nucleotide sequence ID" value="NZ_JAEEGA010000009.1"/>
</dbReference>
<dbReference type="InterPro" id="IPR013560">
    <property type="entry name" value="DUF1722"/>
</dbReference>